<dbReference type="InterPro" id="IPR051907">
    <property type="entry name" value="DoxX-like_oxidoreductase"/>
</dbReference>
<dbReference type="InterPro" id="IPR032808">
    <property type="entry name" value="DoxX"/>
</dbReference>
<evidence type="ECO:0000256" key="3">
    <source>
        <dbReference type="ARBA" id="ARBA00022475"/>
    </source>
</evidence>
<comment type="subcellular location">
    <subcellularLocation>
        <location evidence="1">Cell membrane</location>
        <topology evidence="1">Multi-pass membrane protein</topology>
    </subcellularLocation>
</comment>
<dbReference type="EMBL" id="FNGH01000011">
    <property type="protein sequence ID" value="SDM27943.1"/>
    <property type="molecule type" value="Genomic_DNA"/>
</dbReference>
<reference evidence="9" key="1">
    <citation type="submission" date="2016-10" db="EMBL/GenBank/DDBJ databases">
        <authorList>
            <person name="Varghese N."/>
            <person name="Submissions S."/>
        </authorList>
    </citation>
    <scope>NUCLEOTIDE SEQUENCE [LARGE SCALE GENOMIC DNA]</scope>
    <source>
        <strain evidence="9">AAP</strain>
    </source>
</reference>
<dbReference type="PANTHER" id="PTHR33452:SF1">
    <property type="entry name" value="INNER MEMBRANE PROTEIN YPHA-RELATED"/>
    <property type="match status" value="1"/>
</dbReference>
<keyword evidence="3" id="KW-1003">Cell membrane</keyword>
<evidence type="ECO:0000313" key="8">
    <source>
        <dbReference type="EMBL" id="SDM27943.1"/>
    </source>
</evidence>
<sequence>MLHALHNDDLGKLLLRLSVGGLMLLHGIAKLTNPGSLTWIGNALSAQGLPSFLAYGVLIGEIVAPLMAIIGLQTRLAGLLMTCNMLVAIFLVHRHELLDFQANGAWALELQGLFLFGAAAIMFLGSGRTAYRPD</sequence>
<feature type="transmembrane region" description="Helical" evidence="7">
    <location>
        <begin position="13"/>
        <end position="32"/>
    </location>
</feature>
<keyword evidence="4 7" id="KW-0812">Transmembrane</keyword>
<feature type="transmembrane region" description="Helical" evidence="7">
    <location>
        <begin position="105"/>
        <end position="125"/>
    </location>
</feature>
<feature type="transmembrane region" description="Helical" evidence="7">
    <location>
        <begin position="76"/>
        <end position="93"/>
    </location>
</feature>
<proteinExistence type="inferred from homology"/>
<accession>A0A1G9RXJ9</accession>
<evidence type="ECO:0000256" key="6">
    <source>
        <dbReference type="ARBA" id="ARBA00023136"/>
    </source>
</evidence>
<dbReference type="Pfam" id="PF07681">
    <property type="entry name" value="DoxX"/>
    <property type="match status" value="1"/>
</dbReference>
<dbReference type="AlphaFoldDB" id="A0A1G9RXJ9"/>
<evidence type="ECO:0000313" key="9">
    <source>
        <dbReference type="Proteomes" id="UP000199107"/>
    </source>
</evidence>
<dbReference type="PANTHER" id="PTHR33452">
    <property type="entry name" value="OXIDOREDUCTASE CATD-RELATED"/>
    <property type="match status" value="1"/>
</dbReference>
<dbReference type="RefSeq" id="WP_089659232.1">
    <property type="nucleotide sequence ID" value="NZ_FNGH01000011.1"/>
</dbReference>
<dbReference type="GO" id="GO:0005886">
    <property type="term" value="C:plasma membrane"/>
    <property type="evidence" value="ECO:0007669"/>
    <property type="project" value="UniProtKB-SubCell"/>
</dbReference>
<gene>
    <name evidence="8" type="ORF">SAMN05192555_11174</name>
</gene>
<dbReference type="Proteomes" id="UP000199107">
    <property type="component" value="Unassembled WGS sequence"/>
</dbReference>
<evidence type="ECO:0000256" key="1">
    <source>
        <dbReference type="ARBA" id="ARBA00004651"/>
    </source>
</evidence>
<protein>
    <submittedName>
        <fullName evidence="8">Putative oxidoreductase</fullName>
    </submittedName>
</protein>
<dbReference type="STRING" id="48727.SAMN05192555_11174"/>
<evidence type="ECO:0000256" key="5">
    <source>
        <dbReference type="ARBA" id="ARBA00022989"/>
    </source>
</evidence>
<feature type="transmembrane region" description="Helical" evidence="7">
    <location>
        <begin position="52"/>
        <end position="69"/>
    </location>
</feature>
<evidence type="ECO:0000256" key="2">
    <source>
        <dbReference type="ARBA" id="ARBA00006679"/>
    </source>
</evidence>
<keyword evidence="9" id="KW-1185">Reference proteome</keyword>
<keyword evidence="6 7" id="KW-0472">Membrane</keyword>
<organism evidence="8 9">
    <name type="scientific">Franzmannia pantelleriensis</name>
    <dbReference type="NCBI Taxonomy" id="48727"/>
    <lineage>
        <taxon>Bacteria</taxon>
        <taxon>Pseudomonadati</taxon>
        <taxon>Pseudomonadota</taxon>
        <taxon>Gammaproteobacteria</taxon>
        <taxon>Oceanospirillales</taxon>
        <taxon>Halomonadaceae</taxon>
        <taxon>Franzmannia</taxon>
    </lineage>
</organism>
<name>A0A1G9RXJ9_9GAMM</name>
<keyword evidence="5 7" id="KW-1133">Transmembrane helix</keyword>
<dbReference type="OrthoDB" id="280866at2"/>
<evidence type="ECO:0000256" key="7">
    <source>
        <dbReference type="SAM" id="Phobius"/>
    </source>
</evidence>
<comment type="similarity">
    <text evidence="2">Belongs to the DoxX family.</text>
</comment>
<evidence type="ECO:0000256" key="4">
    <source>
        <dbReference type="ARBA" id="ARBA00022692"/>
    </source>
</evidence>